<proteinExistence type="predicted"/>
<keyword evidence="3" id="KW-1185">Reference proteome</keyword>
<dbReference type="Pfam" id="PF04233">
    <property type="entry name" value="Phage_Mu_F"/>
    <property type="match status" value="1"/>
</dbReference>
<evidence type="ECO:0000313" key="3">
    <source>
        <dbReference type="Proteomes" id="UP000301751"/>
    </source>
</evidence>
<organism evidence="2 3">
    <name type="scientific">Pseudaquabacterium pictum</name>
    <dbReference type="NCBI Taxonomy" id="2315236"/>
    <lineage>
        <taxon>Bacteria</taxon>
        <taxon>Pseudomonadati</taxon>
        <taxon>Pseudomonadota</taxon>
        <taxon>Betaproteobacteria</taxon>
        <taxon>Burkholderiales</taxon>
        <taxon>Sphaerotilaceae</taxon>
        <taxon>Pseudaquabacterium</taxon>
    </lineage>
</organism>
<dbReference type="NCBIfam" id="TIGR01641">
    <property type="entry name" value="phageSPP1_gp7"/>
    <property type="match status" value="1"/>
</dbReference>
<sequence>MAAEARFDLEPRKALEFFRGKGYATGFAWQDVWQYQHDEAFTVAKMMQVDLLKDVRAAVDKAIASGQTLDQFRDELKPRLLEAGWWGKADMTDPVTGETRTVQLGSPRRLRVIFETNMQTAYAAGHWAQIQQTKTDAPYLMYDAVNDANTRPEHAAWDGLVLRADDPWWQTHYPPNDWGCRCGVIQLSADQAAGMGKAEPDSAPPMQMREYTNPRTGEVEQVPKGVGPGWAYAPGSSRVELLREQLATKQKEFRDGR</sequence>
<reference evidence="3" key="1">
    <citation type="submission" date="2019-03" db="EMBL/GenBank/DDBJ databases">
        <title>Aquabacterium pictum sp.nov., the first bacteriochlorophyll a-containing freshwater bacterium in the genus Aquabacterium of the class Betaproteobacteria.</title>
        <authorList>
            <person name="Hirose S."/>
            <person name="Tank M."/>
            <person name="Hara E."/>
            <person name="Tamaki H."/>
            <person name="Takaichi S."/>
            <person name="Haruta S."/>
            <person name="Hanada S."/>
        </authorList>
    </citation>
    <scope>NUCLEOTIDE SEQUENCE [LARGE SCALE GENOMIC DNA]</scope>
    <source>
        <strain evidence="3">W35</strain>
    </source>
</reference>
<comment type="caution">
    <text evidence="2">The sequence shown here is derived from an EMBL/GenBank/DDBJ whole genome shotgun (WGS) entry which is preliminary data.</text>
</comment>
<feature type="domain" description="Phage head morphogenesis" evidence="1">
    <location>
        <begin position="54"/>
        <end position="185"/>
    </location>
</feature>
<dbReference type="Proteomes" id="UP000301751">
    <property type="component" value="Unassembled WGS sequence"/>
</dbReference>
<dbReference type="AlphaFoldDB" id="A0A480AU20"/>
<evidence type="ECO:0000259" key="1">
    <source>
        <dbReference type="Pfam" id="PF04233"/>
    </source>
</evidence>
<dbReference type="EMBL" id="BJCL01000009">
    <property type="protein sequence ID" value="GCL64360.1"/>
    <property type="molecule type" value="Genomic_DNA"/>
</dbReference>
<protein>
    <submittedName>
        <fullName evidence="2">Phage protein</fullName>
    </submittedName>
</protein>
<evidence type="ECO:0000313" key="2">
    <source>
        <dbReference type="EMBL" id="GCL64360.1"/>
    </source>
</evidence>
<name>A0A480AU20_9BURK</name>
<dbReference type="OrthoDB" id="9813502at2"/>
<accession>A0A480AU20</accession>
<dbReference type="InterPro" id="IPR006528">
    <property type="entry name" value="Phage_head_morphogenesis_dom"/>
</dbReference>
<gene>
    <name evidence="2" type="primary">gpF</name>
    <name evidence="2" type="ORF">AQPW35_34410</name>
</gene>
<dbReference type="RefSeq" id="WP_137734093.1">
    <property type="nucleotide sequence ID" value="NZ_BJCL01000009.1"/>
</dbReference>